<comment type="caution">
    <text evidence="1">The sequence shown here is derived from an EMBL/GenBank/DDBJ whole genome shotgun (WGS) entry which is preliminary data.</text>
</comment>
<reference evidence="1" key="1">
    <citation type="journal article" date="2014" name="Front. Microbiol.">
        <title>High frequency of phylogenetically diverse reductive dehalogenase-homologous genes in deep subseafloor sedimentary metagenomes.</title>
        <authorList>
            <person name="Kawai M."/>
            <person name="Futagami T."/>
            <person name="Toyoda A."/>
            <person name="Takaki Y."/>
            <person name="Nishi S."/>
            <person name="Hori S."/>
            <person name="Arai W."/>
            <person name="Tsubouchi T."/>
            <person name="Morono Y."/>
            <person name="Uchiyama I."/>
            <person name="Ito T."/>
            <person name="Fujiyama A."/>
            <person name="Inagaki F."/>
            <person name="Takami H."/>
        </authorList>
    </citation>
    <scope>NUCLEOTIDE SEQUENCE</scope>
    <source>
        <strain evidence="1">Expedition CK06-06</strain>
    </source>
</reference>
<dbReference type="AlphaFoldDB" id="X1BKI9"/>
<protein>
    <submittedName>
        <fullName evidence="1">Uncharacterized protein</fullName>
    </submittedName>
</protein>
<proteinExistence type="predicted"/>
<dbReference type="EMBL" id="BART01003163">
    <property type="protein sequence ID" value="GAG72621.1"/>
    <property type="molecule type" value="Genomic_DNA"/>
</dbReference>
<sequence>RVEKGDLKDPENEIDQTPWQKYGWGKFCSYTIKNFNEIDYGLFLIKQVYEKFYK</sequence>
<organism evidence="1">
    <name type="scientific">marine sediment metagenome</name>
    <dbReference type="NCBI Taxonomy" id="412755"/>
    <lineage>
        <taxon>unclassified sequences</taxon>
        <taxon>metagenomes</taxon>
        <taxon>ecological metagenomes</taxon>
    </lineage>
</organism>
<accession>X1BKI9</accession>
<feature type="non-terminal residue" evidence="1">
    <location>
        <position position="1"/>
    </location>
</feature>
<gene>
    <name evidence="1" type="ORF">S01H4_08963</name>
</gene>
<name>X1BKI9_9ZZZZ</name>
<evidence type="ECO:0000313" key="1">
    <source>
        <dbReference type="EMBL" id="GAG72621.1"/>
    </source>
</evidence>